<dbReference type="OrthoDB" id="659at2759"/>
<organism evidence="1 2">
    <name type="scientific">Aquarana catesbeiana</name>
    <name type="common">American bullfrog</name>
    <name type="synonym">Rana catesbeiana</name>
    <dbReference type="NCBI Taxonomy" id="8400"/>
    <lineage>
        <taxon>Eukaryota</taxon>
        <taxon>Metazoa</taxon>
        <taxon>Chordata</taxon>
        <taxon>Craniata</taxon>
        <taxon>Vertebrata</taxon>
        <taxon>Euteleostomi</taxon>
        <taxon>Amphibia</taxon>
        <taxon>Batrachia</taxon>
        <taxon>Anura</taxon>
        <taxon>Neobatrachia</taxon>
        <taxon>Ranoidea</taxon>
        <taxon>Ranidae</taxon>
        <taxon>Aquarana</taxon>
    </lineage>
</organism>
<evidence type="ECO:0000313" key="1">
    <source>
        <dbReference type="EMBL" id="PIO35877.1"/>
    </source>
</evidence>
<reference evidence="2" key="1">
    <citation type="journal article" date="2017" name="Nat. Commun.">
        <title>The North American bullfrog draft genome provides insight into hormonal regulation of long noncoding RNA.</title>
        <authorList>
            <person name="Hammond S.A."/>
            <person name="Warren R.L."/>
            <person name="Vandervalk B.P."/>
            <person name="Kucuk E."/>
            <person name="Khan H."/>
            <person name="Gibb E.A."/>
            <person name="Pandoh P."/>
            <person name="Kirk H."/>
            <person name="Zhao Y."/>
            <person name="Jones M."/>
            <person name="Mungall A.J."/>
            <person name="Coope R."/>
            <person name="Pleasance S."/>
            <person name="Moore R.A."/>
            <person name="Holt R.A."/>
            <person name="Round J.M."/>
            <person name="Ohora S."/>
            <person name="Walle B.V."/>
            <person name="Veldhoen N."/>
            <person name="Helbing C.C."/>
            <person name="Birol I."/>
        </authorList>
    </citation>
    <scope>NUCLEOTIDE SEQUENCE [LARGE SCALE GENOMIC DNA]</scope>
</reference>
<gene>
    <name evidence="1" type="ORF">AB205_0214910</name>
</gene>
<dbReference type="AlphaFoldDB" id="A0A2G9S6Y8"/>
<proteinExistence type="predicted"/>
<sequence>MGLKEYVRATKYKSEAESFGWSFVFEDFVTEELKKKVTQKLQ</sequence>
<protein>
    <submittedName>
        <fullName evidence="1">Uncharacterized protein</fullName>
    </submittedName>
</protein>
<evidence type="ECO:0000313" key="2">
    <source>
        <dbReference type="Proteomes" id="UP000228934"/>
    </source>
</evidence>
<dbReference type="EMBL" id="KV925940">
    <property type="protein sequence ID" value="PIO35877.1"/>
    <property type="molecule type" value="Genomic_DNA"/>
</dbReference>
<keyword evidence="2" id="KW-1185">Reference proteome</keyword>
<feature type="non-terminal residue" evidence="1">
    <location>
        <position position="42"/>
    </location>
</feature>
<name>A0A2G9S6Y8_AQUCT</name>
<accession>A0A2G9S6Y8</accession>
<dbReference type="Proteomes" id="UP000228934">
    <property type="component" value="Unassembled WGS sequence"/>
</dbReference>